<feature type="compositionally biased region" description="Basic and acidic residues" evidence="1">
    <location>
        <begin position="710"/>
        <end position="727"/>
    </location>
</feature>
<sequence>MHCCQLIVKTGLNVVDAWFKKHVDPDVGKPFSYFATIAKISYTWRDCSKLIYKNWVRKLGVVSAVTNCRKIIPKCVAGRWGSIADVEGFLLERKVTNILRVIPDAFGFNLAGAASFLDEEIDDDVDASRDGNRLDRDDRDDPPIPLEDIMKLSLESVGSGDRHDGDGTVDRDQATNAAPDDPSAEEYQEYRIRLGRWRRDTIAAILSPIWWLVHNIVTRLHGPLTHHFAYIRTSNVCPVLAEMTCVKAQEICKEFESLVSNKSSWAKTIALSFLGCGEALPGAVTLSDILELGVCLNLHHHAAYSRRVVRDTQRFPLALFWLAYSPPNICCKKRQSIATFVLNSNPDCLEANTRKLRGLAYDEFQQMAASGVCGPILYSIMLAVTTVAKGDVAINEGHNSLIKSIVQRCRCIGLPLLSARSNCKKELKVGVRGAPTKWSGVKKEALLMVQDSVENYRAAFEKVLSDPDRFSCSIDCERQRDIDNGFNLPADEQITSCASAAVRKQNTIPGLTFACEVDTADASDEARAWGYVQSVRLHRMKQSISAETCVALGSLTDKDSRGHVIQSTAWMITDKNYSLAMLTKLQVIPVSDCRQDLIEAAAMCNPPGTQVDFILLPAKPLCTIPSTDWFSAIVYEKLVADEKREVATFTPKIYRYKLHWCYSLDTDSLFATTSISDEFPLLAVTVSASRKRQKTDDKGSGQAKKYAKPKGKEGEDNQDLDLDHDVENTCGRGSSTGRSGHERSNEELKALAIQIANGTEDPDLLPRDVGDAGGLHQNLAIVLGAFESSNDEADEAMSNFETWREEDRVATCADMFDKQEQDLATSTEAVVMETVEPREHPSDDREALLQAQYDKELGIDSKSLGCHGSGREFESEPADMNDMSSVCGDKSSESPELTVAERERQQQLKNIKFWIAECDAGRKALEDRITDNNTTTTPGGPWPHELSLVATYPTKSDTVLKSTDTATTGAGVTRCRPCSNYNVNGNATLLVVAWNDSKGRTGRVCDVKDNKVLALVPARHSLMDFSDCHCEIILNTIHLRPHKEGPKSRPELPPLAARLYRMYDAVIARQHAGPTESLTLDMCLWCNGRDIPLLTSARSDGVSAPSSTPSDPAAKQHWLFGHEGDDDDDEDESSDSVPEPTIICPLCLIPCHFTCAARVLAKLDQIAMPPLLHVRDEFPNVDPNLLPGRFAQQNHSGHSGDTDTQQFLLCAFCQHSVQRPR</sequence>
<dbReference type="Proteomes" id="UP001152797">
    <property type="component" value="Unassembled WGS sequence"/>
</dbReference>
<dbReference type="OrthoDB" id="431427at2759"/>
<name>A0A9P1FUU0_9DINO</name>
<dbReference type="EMBL" id="CAMXCT010001348">
    <property type="protein sequence ID" value="CAI3989253.1"/>
    <property type="molecule type" value="Genomic_DNA"/>
</dbReference>
<evidence type="ECO:0000313" key="3">
    <source>
        <dbReference type="EMBL" id="CAL4776565.1"/>
    </source>
</evidence>
<reference evidence="3 4" key="2">
    <citation type="submission" date="2024-05" db="EMBL/GenBank/DDBJ databases">
        <authorList>
            <person name="Chen Y."/>
            <person name="Shah S."/>
            <person name="Dougan E. K."/>
            <person name="Thang M."/>
            <person name="Chan C."/>
        </authorList>
    </citation>
    <scope>NUCLEOTIDE SEQUENCE [LARGE SCALE GENOMIC DNA]</scope>
</reference>
<dbReference type="AlphaFoldDB" id="A0A9P1FUU0"/>
<evidence type="ECO:0000313" key="2">
    <source>
        <dbReference type="EMBL" id="CAI3989253.1"/>
    </source>
</evidence>
<keyword evidence="4" id="KW-1185">Reference proteome</keyword>
<comment type="caution">
    <text evidence="2">The sequence shown here is derived from an EMBL/GenBank/DDBJ whole genome shotgun (WGS) entry which is preliminary data.</text>
</comment>
<feature type="compositionally biased region" description="Basic and acidic residues" evidence="1">
    <location>
        <begin position="160"/>
        <end position="173"/>
    </location>
</feature>
<feature type="compositionally biased region" description="Low complexity" evidence="1">
    <location>
        <begin position="1103"/>
        <end position="1113"/>
    </location>
</feature>
<feature type="region of interest" description="Disordered" evidence="1">
    <location>
        <begin position="872"/>
        <end position="892"/>
    </location>
</feature>
<organism evidence="2">
    <name type="scientific">Cladocopium goreaui</name>
    <dbReference type="NCBI Taxonomy" id="2562237"/>
    <lineage>
        <taxon>Eukaryota</taxon>
        <taxon>Sar</taxon>
        <taxon>Alveolata</taxon>
        <taxon>Dinophyceae</taxon>
        <taxon>Suessiales</taxon>
        <taxon>Symbiodiniaceae</taxon>
        <taxon>Cladocopium</taxon>
    </lineage>
</organism>
<dbReference type="EMBL" id="CAMXCT020001348">
    <property type="protein sequence ID" value="CAL1142628.1"/>
    <property type="molecule type" value="Genomic_DNA"/>
</dbReference>
<feature type="region of interest" description="Disordered" evidence="1">
    <location>
        <begin position="690"/>
        <end position="744"/>
    </location>
</feature>
<feature type="region of interest" description="Disordered" evidence="1">
    <location>
        <begin position="156"/>
        <end position="185"/>
    </location>
</feature>
<reference evidence="2" key="1">
    <citation type="submission" date="2022-10" db="EMBL/GenBank/DDBJ databases">
        <authorList>
            <person name="Chen Y."/>
            <person name="Dougan E. K."/>
            <person name="Chan C."/>
            <person name="Rhodes N."/>
            <person name="Thang M."/>
        </authorList>
    </citation>
    <scope>NUCLEOTIDE SEQUENCE</scope>
</reference>
<feature type="compositionally biased region" description="Acidic residues" evidence="1">
    <location>
        <begin position="1124"/>
        <end position="1134"/>
    </location>
</feature>
<protein>
    <submittedName>
        <fullName evidence="2">Uncharacterized protein</fullName>
    </submittedName>
</protein>
<proteinExistence type="predicted"/>
<evidence type="ECO:0000256" key="1">
    <source>
        <dbReference type="SAM" id="MobiDB-lite"/>
    </source>
</evidence>
<gene>
    <name evidence="2" type="ORF">C1SCF055_LOCUS16342</name>
</gene>
<feature type="region of interest" description="Disordered" evidence="1">
    <location>
        <begin position="1097"/>
        <end position="1137"/>
    </location>
</feature>
<dbReference type="EMBL" id="CAMXCT030001348">
    <property type="protein sequence ID" value="CAL4776565.1"/>
    <property type="molecule type" value="Genomic_DNA"/>
</dbReference>
<accession>A0A9P1FUU0</accession>
<evidence type="ECO:0000313" key="4">
    <source>
        <dbReference type="Proteomes" id="UP001152797"/>
    </source>
</evidence>